<accession>A0A0S2KBP0</accession>
<reference evidence="5 6" key="1">
    <citation type="submission" date="2015-11" db="EMBL/GenBank/DDBJ databases">
        <authorList>
            <person name="Zhang Y."/>
            <person name="Guo Z."/>
        </authorList>
    </citation>
    <scope>NUCLEOTIDE SEQUENCE [LARGE SCALE GENOMIC DNA]</scope>
    <source>
        <strain evidence="5 6">KCTC 32221</strain>
    </source>
</reference>
<dbReference type="InterPro" id="IPR006143">
    <property type="entry name" value="RND_pump_MFP"/>
</dbReference>
<evidence type="ECO:0000313" key="6">
    <source>
        <dbReference type="Proteomes" id="UP000065641"/>
    </source>
</evidence>
<dbReference type="PANTHER" id="PTHR30469:SF29">
    <property type="entry name" value="BLR2860 PROTEIN"/>
    <property type="match status" value="1"/>
</dbReference>
<dbReference type="GO" id="GO:0015562">
    <property type="term" value="F:efflux transmembrane transporter activity"/>
    <property type="evidence" value="ECO:0007669"/>
    <property type="project" value="TreeGrafter"/>
</dbReference>
<proteinExistence type="inferred from homology"/>
<dbReference type="EMBL" id="CP013189">
    <property type="protein sequence ID" value="ALO45706.1"/>
    <property type="molecule type" value="Genomic_DNA"/>
</dbReference>
<keyword evidence="2 3" id="KW-0175">Coiled coil</keyword>
<keyword evidence="6" id="KW-1185">Reference proteome</keyword>
<comment type="similarity">
    <text evidence="1">Belongs to the membrane fusion protein (MFP) (TC 8.A.1) family.</text>
</comment>
<dbReference type="SUPFAM" id="SSF111369">
    <property type="entry name" value="HlyD-like secretion proteins"/>
    <property type="match status" value="1"/>
</dbReference>
<dbReference type="GO" id="GO:1990281">
    <property type="term" value="C:efflux pump complex"/>
    <property type="evidence" value="ECO:0007669"/>
    <property type="project" value="TreeGrafter"/>
</dbReference>
<dbReference type="InterPro" id="IPR058625">
    <property type="entry name" value="MdtA-like_BSH"/>
</dbReference>
<evidence type="ECO:0000313" key="5">
    <source>
        <dbReference type="EMBL" id="ALO45706.1"/>
    </source>
</evidence>
<sequence>MKKQYLVAVGLVALIVIWMLMPRERVVDDRYEPDAEPRQVTAIADNNSASGNMADFTVRARRLSMDTFTQTVSVRGRTQATRLVNVRAETAGRVVATPVARGARVAAGDILCEIAMDTREADLQEAISRLEQTRLEYEGAQDLQRRNLQSQISVAQLKAAYDSAAAAVQRAELAVERTKVRSPFDGIMESRAVEVGDYMDMGGQCAAVMDDEPMLLVAQVPEQDVGKLELGSRVTGMLVTGERVQGELTYVSRAADNISRSYRIEVELEPSKAIRQGISTEVLIAANETRAHLVPPSSLTMDDEGLIGVKALNRDNQVEFHRVEIVGESTRIDNPGFWVSGLPEQVVVITLGQELVFPGQQVNANFDWASL</sequence>
<dbReference type="Gene3D" id="1.10.287.470">
    <property type="entry name" value="Helix hairpin bin"/>
    <property type="match status" value="1"/>
</dbReference>
<dbReference type="NCBIfam" id="TIGR01730">
    <property type="entry name" value="RND_mfp"/>
    <property type="match status" value="1"/>
</dbReference>
<gene>
    <name evidence="5" type="ORF">PS2015_1041</name>
</gene>
<evidence type="ECO:0000256" key="2">
    <source>
        <dbReference type="ARBA" id="ARBA00023054"/>
    </source>
</evidence>
<dbReference type="STRING" id="1249552.PS2015_1041"/>
<evidence type="ECO:0000256" key="1">
    <source>
        <dbReference type="ARBA" id="ARBA00009477"/>
    </source>
</evidence>
<dbReference type="AlphaFoldDB" id="A0A0S2KBP0"/>
<dbReference type="Gene3D" id="2.40.50.100">
    <property type="match status" value="1"/>
</dbReference>
<name>A0A0S2KBP0_9GAMM</name>
<dbReference type="KEGG" id="pspi:PS2015_1041"/>
<feature type="coiled-coil region" evidence="3">
    <location>
        <begin position="116"/>
        <end position="174"/>
    </location>
</feature>
<evidence type="ECO:0000256" key="3">
    <source>
        <dbReference type="SAM" id="Coils"/>
    </source>
</evidence>
<dbReference type="Gene3D" id="2.40.30.170">
    <property type="match status" value="1"/>
</dbReference>
<organism evidence="5 6">
    <name type="scientific">Pseudohongiella spirulinae</name>
    <dbReference type="NCBI Taxonomy" id="1249552"/>
    <lineage>
        <taxon>Bacteria</taxon>
        <taxon>Pseudomonadati</taxon>
        <taxon>Pseudomonadota</taxon>
        <taxon>Gammaproteobacteria</taxon>
        <taxon>Pseudomonadales</taxon>
        <taxon>Pseudohongiellaceae</taxon>
        <taxon>Pseudohongiella</taxon>
    </lineage>
</organism>
<protein>
    <submittedName>
        <fullName evidence="5">Efflux transporter, RND family, MFP subunit</fullName>
    </submittedName>
</protein>
<dbReference type="RefSeq" id="WP_058021224.1">
    <property type="nucleotide sequence ID" value="NZ_CP013189.1"/>
</dbReference>
<feature type="domain" description="Multidrug resistance protein MdtA-like barrel-sandwich hybrid" evidence="4">
    <location>
        <begin position="82"/>
        <end position="209"/>
    </location>
</feature>
<dbReference type="PANTHER" id="PTHR30469">
    <property type="entry name" value="MULTIDRUG RESISTANCE PROTEIN MDTA"/>
    <property type="match status" value="1"/>
</dbReference>
<dbReference type="OrthoDB" id="9806939at2"/>
<dbReference type="Pfam" id="PF25917">
    <property type="entry name" value="BSH_RND"/>
    <property type="match status" value="1"/>
</dbReference>
<dbReference type="Proteomes" id="UP000065641">
    <property type="component" value="Chromosome"/>
</dbReference>
<evidence type="ECO:0000259" key="4">
    <source>
        <dbReference type="Pfam" id="PF25917"/>
    </source>
</evidence>